<dbReference type="PANTHER" id="PTHR24070">
    <property type="entry name" value="RAS, DI-RAS, AND RHEB FAMILY MEMBERS OF SMALL GTPASE SUPERFAMILY"/>
    <property type="match status" value="1"/>
</dbReference>
<dbReference type="SMART" id="SM00176">
    <property type="entry name" value="RAN"/>
    <property type="match status" value="1"/>
</dbReference>
<dbReference type="GO" id="GO:0003924">
    <property type="term" value="F:GTPase activity"/>
    <property type="evidence" value="ECO:0007669"/>
    <property type="project" value="InterPro"/>
</dbReference>
<dbReference type="EMBL" id="REGN01000564">
    <property type="protein sequence ID" value="RNA40963.1"/>
    <property type="molecule type" value="Genomic_DNA"/>
</dbReference>
<dbReference type="InterPro" id="IPR020849">
    <property type="entry name" value="Small_GTPase_Ras-type"/>
</dbReference>
<reference evidence="4 5" key="1">
    <citation type="journal article" date="2018" name="Sci. Rep.">
        <title>Genomic signatures of local adaptation to the degree of environmental predictability in rotifers.</title>
        <authorList>
            <person name="Franch-Gras L."/>
            <person name="Hahn C."/>
            <person name="Garcia-Roger E.M."/>
            <person name="Carmona M.J."/>
            <person name="Serra M."/>
            <person name="Gomez A."/>
        </authorList>
    </citation>
    <scope>NUCLEOTIDE SEQUENCE [LARGE SCALE GENOMIC DNA]</scope>
    <source>
        <strain evidence="4">HYR1</strain>
    </source>
</reference>
<keyword evidence="1" id="KW-0547">Nucleotide-binding</keyword>
<gene>
    <name evidence="4" type="ORF">BpHYR1_044486</name>
</gene>
<evidence type="ECO:0000256" key="2">
    <source>
        <dbReference type="ARBA" id="ARBA00023134"/>
    </source>
</evidence>
<dbReference type="SMART" id="SM00173">
    <property type="entry name" value="RAS"/>
    <property type="match status" value="1"/>
</dbReference>
<evidence type="ECO:0000313" key="4">
    <source>
        <dbReference type="EMBL" id="RNA40963.1"/>
    </source>
</evidence>
<dbReference type="GO" id="GO:0005525">
    <property type="term" value="F:GTP binding"/>
    <property type="evidence" value="ECO:0007669"/>
    <property type="project" value="UniProtKB-KW"/>
</dbReference>
<organism evidence="4 5">
    <name type="scientific">Brachionus plicatilis</name>
    <name type="common">Marine rotifer</name>
    <name type="synonym">Brachionus muelleri</name>
    <dbReference type="NCBI Taxonomy" id="10195"/>
    <lineage>
        <taxon>Eukaryota</taxon>
        <taxon>Metazoa</taxon>
        <taxon>Spiralia</taxon>
        <taxon>Gnathifera</taxon>
        <taxon>Rotifera</taxon>
        <taxon>Eurotatoria</taxon>
        <taxon>Monogononta</taxon>
        <taxon>Pseudotrocha</taxon>
        <taxon>Ploima</taxon>
        <taxon>Brachionidae</taxon>
        <taxon>Brachionus</taxon>
    </lineage>
</organism>
<dbReference type="SMART" id="SM00175">
    <property type="entry name" value="RAB"/>
    <property type="match status" value="1"/>
</dbReference>
<dbReference type="PROSITE" id="PS51419">
    <property type="entry name" value="RAB"/>
    <property type="match status" value="1"/>
</dbReference>
<dbReference type="GO" id="GO:0007165">
    <property type="term" value="P:signal transduction"/>
    <property type="evidence" value="ECO:0007669"/>
    <property type="project" value="InterPro"/>
</dbReference>
<dbReference type="AlphaFoldDB" id="A0A3M7SYQ1"/>
<sequence length="324" mass="36523">MLSHWYNHDNLGNSLKSVKSASNVPKMESSFLKVPDVRGNSISIPQQQLSASVSSINSNKGSSMNLRDGSPNFRVPWKIILLGDAGVGKTSIIKQYLNGNFNANYNPTVEDSYLHNITLPDGLNQCIEILDTSGYYQFPAMRELNIRLGTAFILVFDLSKEETYKSLIELRQMIFTIKNTENIPIVIVGNKSDLKTEKTKNFLSLDEKIKFQYVQSSAKENINVPQIFKLVVDLIIKEIEETREALNAANISRRNSTISFVRRISTHNLMGLRADHSARRFSEPVCVENQTEEKISKKSDKSTKDSTKGLTTPTKRKQKNCIIS</sequence>
<dbReference type="Proteomes" id="UP000276133">
    <property type="component" value="Unassembled WGS sequence"/>
</dbReference>
<evidence type="ECO:0000256" key="1">
    <source>
        <dbReference type="ARBA" id="ARBA00022741"/>
    </source>
</evidence>
<dbReference type="OrthoDB" id="265044at2759"/>
<keyword evidence="2" id="KW-0342">GTP-binding</keyword>
<dbReference type="Gene3D" id="3.40.50.300">
    <property type="entry name" value="P-loop containing nucleotide triphosphate hydrolases"/>
    <property type="match status" value="1"/>
</dbReference>
<dbReference type="STRING" id="10195.A0A3M7SYQ1"/>
<feature type="region of interest" description="Disordered" evidence="3">
    <location>
        <begin position="283"/>
        <end position="324"/>
    </location>
</feature>
<feature type="compositionally biased region" description="Basic residues" evidence="3">
    <location>
        <begin position="314"/>
        <end position="324"/>
    </location>
</feature>
<evidence type="ECO:0000313" key="5">
    <source>
        <dbReference type="Proteomes" id="UP000276133"/>
    </source>
</evidence>
<name>A0A3M7SYQ1_BRAPC</name>
<dbReference type="Pfam" id="PF00071">
    <property type="entry name" value="Ras"/>
    <property type="match status" value="1"/>
</dbReference>
<comment type="caution">
    <text evidence="4">The sequence shown here is derived from an EMBL/GenBank/DDBJ whole genome shotgun (WGS) entry which is preliminary data.</text>
</comment>
<accession>A0A3M7SYQ1</accession>
<dbReference type="PRINTS" id="PR00449">
    <property type="entry name" value="RASTRNSFRMNG"/>
</dbReference>
<dbReference type="GO" id="GO:0016020">
    <property type="term" value="C:membrane"/>
    <property type="evidence" value="ECO:0007669"/>
    <property type="project" value="InterPro"/>
</dbReference>
<dbReference type="InterPro" id="IPR001806">
    <property type="entry name" value="Small_GTPase"/>
</dbReference>
<dbReference type="SUPFAM" id="SSF52540">
    <property type="entry name" value="P-loop containing nucleoside triphosphate hydrolases"/>
    <property type="match status" value="1"/>
</dbReference>
<dbReference type="SMART" id="SM00174">
    <property type="entry name" value="RHO"/>
    <property type="match status" value="1"/>
</dbReference>
<keyword evidence="5" id="KW-1185">Reference proteome</keyword>
<dbReference type="InterPro" id="IPR005225">
    <property type="entry name" value="Small_GTP-bd"/>
</dbReference>
<dbReference type="NCBIfam" id="TIGR00231">
    <property type="entry name" value="small_GTP"/>
    <property type="match status" value="1"/>
</dbReference>
<evidence type="ECO:0000256" key="3">
    <source>
        <dbReference type="SAM" id="MobiDB-lite"/>
    </source>
</evidence>
<feature type="compositionally biased region" description="Basic and acidic residues" evidence="3">
    <location>
        <begin position="291"/>
        <end position="307"/>
    </location>
</feature>
<dbReference type="InterPro" id="IPR027417">
    <property type="entry name" value="P-loop_NTPase"/>
</dbReference>
<dbReference type="PROSITE" id="PS51421">
    <property type="entry name" value="RAS"/>
    <property type="match status" value="1"/>
</dbReference>
<protein>
    <submittedName>
        <fullName evidence="4">Ras-related Rap-1b-like</fullName>
    </submittedName>
</protein>
<proteinExistence type="predicted"/>